<name>A0ABN3TUN1_9ACTN</name>
<reference evidence="1 2" key="1">
    <citation type="journal article" date="2019" name="Int. J. Syst. Evol. Microbiol.">
        <title>The Global Catalogue of Microorganisms (GCM) 10K type strain sequencing project: providing services to taxonomists for standard genome sequencing and annotation.</title>
        <authorList>
            <consortium name="The Broad Institute Genomics Platform"/>
            <consortium name="The Broad Institute Genome Sequencing Center for Infectious Disease"/>
            <person name="Wu L."/>
            <person name="Ma J."/>
        </authorList>
    </citation>
    <scope>NUCLEOTIDE SEQUENCE [LARGE SCALE GENOMIC DNA]</scope>
    <source>
        <strain evidence="1 2">JCM 8201</strain>
    </source>
</reference>
<sequence length="148" mass="16499">MSIGECSWWEPVRKWTGAKNGVGRLRGCIAGSTTSTTRNAGRCRTTLKSRVEEVTNCCGPWWSMPRHSAIGCIDLRRTSSRTSEFLGRQASTRTHRSVCLSAARSSKPVAALREAGWDGRFHLFLADKGRLEAETVYISTRLRLPVWA</sequence>
<gene>
    <name evidence="1" type="ORF">GCM10010439_03490</name>
</gene>
<evidence type="ECO:0000313" key="2">
    <source>
        <dbReference type="Proteomes" id="UP001501842"/>
    </source>
</evidence>
<keyword evidence="2" id="KW-1185">Reference proteome</keyword>
<evidence type="ECO:0000313" key="1">
    <source>
        <dbReference type="EMBL" id="GAA2718998.1"/>
    </source>
</evidence>
<protein>
    <submittedName>
        <fullName evidence="1">Uncharacterized protein</fullName>
    </submittedName>
</protein>
<organism evidence="1 2">
    <name type="scientific">Actinocorallia aurantiaca</name>
    <dbReference type="NCBI Taxonomy" id="46204"/>
    <lineage>
        <taxon>Bacteria</taxon>
        <taxon>Bacillati</taxon>
        <taxon>Actinomycetota</taxon>
        <taxon>Actinomycetes</taxon>
        <taxon>Streptosporangiales</taxon>
        <taxon>Thermomonosporaceae</taxon>
        <taxon>Actinocorallia</taxon>
    </lineage>
</organism>
<comment type="caution">
    <text evidence="1">The sequence shown here is derived from an EMBL/GenBank/DDBJ whole genome shotgun (WGS) entry which is preliminary data.</text>
</comment>
<dbReference type="Proteomes" id="UP001501842">
    <property type="component" value="Unassembled WGS sequence"/>
</dbReference>
<proteinExistence type="predicted"/>
<dbReference type="EMBL" id="BAAATZ010000002">
    <property type="protein sequence ID" value="GAA2718998.1"/>
    <property type="molecule type" value="Genomic_DNA"/>
</dbReference>
<accession>A0ABN3TUN1</accession>